<evidence type="ECO:0000256" key="1">
    <source>
        <dbReference type="SAM" id="Coils"/>
    </source>
</evidence>
<feature type="coiled-coil region" evidence="1">
    <location>
        <begin position="406"/>
        <end position="440"/>
    </location>
</feature>
<organism evidence="3 4">
    <name type="scientific">Giardia duodenalis assemblage B</name>
    <dbReference type="NCBI Taxonomy" id="1394984"/>
    <lineage>
        <taxon>Eukaryota</taxon>
        <taxon>Metamonada</taxon>
        <taxon>Diplomonadida</taxon>
        <taxon>Hexamitidae</taxon>
        <taxon>Giardiinae</taxon>
        <taxon>Giardia</taxon>
    </lineage>
</organism>
<name>A0A132NUQ5_GIAIN</name>
<evidence type="ECO:0000256" key="2">
    <source>
        <dbReference type="SAM" id="MobiDB-lite"/>
    </source>
</evidence>
<evidence type="ECO:0000313" key="3">
    <source>
        <dbReference type="EMBL" id="KWX13794.1"/>
    </source>
</evidence>
<dbReference type="EMBL" id="JXTI01000055">
    <property type="protein sequence ID" value="KWX13794.1"/>
    <property type="molecule type" value="Genomic_DNA"/>
</dbReference>
<dbReference type="VEuPathDB" id="GiardiaDB:QR46_2192"/>
<feature type="compositionally biased region" description="Polar residues" evidence="2">
    <location>
        <begin position="339"/>
        <end position="358"/>
    </location>
</feature>
<gene>
    <name evidence="3" type="ORF">QR46_2192</name>
</gene>
<dbReference type="Proteomes" id="UP000070089">
    <property type="component" value="Unassembled WGS sequence"/>
</dbReference>
<proteinExistence type="predicted"/>
<feature type="compositionally biased region" description="Polar residues" evidence="2">
    <location>
        <begin position="365"/>
        <end position="390"/>
    </location>
</feature>
<dbReference type="AlphaFoldDB" id="A0A132NUQ5"/>
<comment type="caution">
    <text evidence="3">The sequence shown here is derived from an EMBL/GenBank/DDBJ whole genome shotgun (WGS) entry which is preliminary data.</text>
</comment>
<evidence type="ECO:0000313" key="4">
    <source>
        <dbReference type="Proteomes" id="UP000070089"/>
    </source>
</evidence>
<feature type="region of interest" description="Disordered" evidence="2">
    <location>
        <begin position="339"/>
        <end position="390"/>
    </location>
</feature>
<accession>A0A132NUQ5</accession>
<reference evidence="3 4" key="1">
    <citation type="journal article" date="2015" name="Mol. Biochem. Parasitol.">
        <title>Identification of polymorphic genes for use in assemblage B genotyping assays through comparative genomics of multiple assemblage B Giardia duodenalis isolates.</title>
        <authorList>
            <person name="Wielinga C."/>
            <person name="Thompson R.C."/>
            <person name="Monis P."/>
            <person name="Ryan U."/>
        </authorList>
    </citation>
    <scope>NUCLEOTIDE SEQUENCE [LARGE SCALE GENOMIC DNA]</scope>
    <source>
        <strain evidence="3 4">BAH15c1</strain>
    </source>
</reference>
<keyword evidence="1" id="KW-0175">Coiled coil</keyword>
<dbReference type="OrthoDB" id="10255698at2759"/>
<protein>
    <submittedName>
        <fullName evidence="3">Uncharacterized protein</fullName>
    </submittedName>
</protein>
<sequence>MFSLHGQVYTLNRACTRVLRMSSTGAWEHTAAVVPSRLANVGRETCVFTWTNESSCPDLAGNSVASVAYLYHLSQGGLFLIDSTLTFKAIGSGPSGHQGVIAATHSHVYVVLMESAPTSTPGHSKVYVFDLETRIFLSTDIDISGVPFFAHSFEGTILLLVLRRRGNRNELGILKLLKRGNKITVNELIVDDAVCDAYHLTVIFQNRYILSFFQASGRELIRVYDSISGVFITSQANIRPALFTDVVGVVHKKLCRIIMRTGSIDLPEEIIDILYRINACKTESSGAIPVPQAEFHPTGTQPSTPRALFTKNPLSPLNGSLRVSNVPIIEGNLSRTINRRPSSNQRAATPTMNYTLPTLSPARGNKNQRTFRSRSANTPVTATTTSADSQSKSGAYYNVEAIPANVHSLEHEIALIKGRNVQLEQELHETRSEMLELKAQILYLTDTVESLKQAVHAVSYKQ</sequence>